<evidence type="ECO:0000259" key="5">
    <source>
        <dbReference type="PROSITE" id="PS51387"/>
    </source>
</evidence>
<dbReference type="SUPFAM" id="SSF56176">
    <property type="entry name" value="FAD-binding/transporter-associated domain-like"/>
    <property type="match status" value="1"/>
</dbReference>
<evidence type="ECO:0000256" key="2">
    <source>
        <dbReference type="ARBA" id="ARBA00022630"/>
    </source>
</evidence>
<dbReference type="InterPro" id="IPR004113">
    <property type="entry name" value="FAD-bd_oxidored_4_C"/>
</dbReference>
<accession>A0A941GUK5</accession>
<dbReference type="Pfam" id="PF02913">
    <property type="entry name" value="FAD-oxidase_C"/>
    <property type="match status" value="1"/>
</dbReference>
<feature type="domain" description="FAD-binding PCMH-type" evidence="5">
    <location>
        <begin position="36"/>
        <end position="216"/>
    </location>
</feature>
<keyword evidence="2" id="KW-0285">Flavoprotein</keyword>
<dbReference type="SUPFAM" id="SSF55103">
    <property type="entry name" value="FAD-linked oxidases, C-terminal domain"/>
    <property type="match status" value="1"/>
</dbReference>
<evidence type="ECO:0000313" key="6">
    <source>
        <dbReference type="EMBL" id="MBR8827505.1"/>
    </source>
</evidence>
<evidence type="ECO:0000313" key="7">
    <source>
        <dbReference type="Proteomes" id="UP000767446"/>
    </source>
</evidence>
<dbReference type="EMBL" id="JADQBC010000033">
    <property type="protein sequence ID" value="MBR8827505.1"/>
    <property type="molecule type" value="Genomic_DNA"/>
</dbReference>
<dbReference type="InterPro" id="IPR016169">
    <property type="entry name" value="FAD-bd_PCMH_sub2"/>
</dbReference>
<dbReference type="GO" id="GO:0016491">
    <property type="term" value="F:oxidoreductase activity"/>
    <property type="evidence" value="ECO:0007669"/>
    <property type="project" value="UniProtKB-KW"/>
</dbReference>
<evidence type="ECO:0000256" key="4">
    <source>
        <dbReference type="ARBA" id="ARBA00023002"/>
    </source>
</evidence>
<dbReference type="Gene3D" id="1.10.45.10">
    <property type="entry name" value="Vanillyl-alcohol Oxidase, Chain A, domain 4"/>
    <property type="match status" value="1"/>
</dbReference>
<dbReference type="PANTHER" id="PTHR11748:SF103">
    <property type="entry name" value="GLYCOLATE OXIDASE SUBUNIT GLCE"/>
    <property type="match status" value="1"/>
</dbReference>
<dbReference type="GO" id="GO:0071949">
    <property type="term" value="F:FAD binding"/>
    <property type="evidence" value="ECO:0007669"/>
    <property type="project" value="InterPro"/>
</dbReference>
<dbReference type="PROSITE" id="PS51387">
    <property type="entry name" value="FAD_PCMH"/>
    <property type="match status" value="1"/>
</dbReference>
<comment type="cofactor">
    <cofactor evidence="1">
        <name>FAD</name>
        <dbReference type="ChEBI" id="CHEBI:57692"/>
    </cofactor>
</comment>
<dbReference type="InterPro" id="IPR036318">
    <property type="entry name" value="FAD-bd_PCMH-like_sf"/>
</dbReference>
<evidence type="ECO:0000256" key="1">
    <source>
        <dbReference type="ARBA" id="ARBA00001974"/>
    </source>
</evidence>
<dbReference type="PANTHER" id="PTHR11748">
    <property type="entry name" value="D-LACTATE DEHYDROGENASE"/>
    <property type="match status" value="1"/>
</dbReference>
<dbReference type="Gene3D" id="3.30.465.10">
    <property type="match status" value="1"/>
</dbReference>
<keyword evidence="4" id="KW-0560">Oxidoreductase</keyword>
<sequence length="430" mass="46544">MNQEYASKIEGLSDSNLEIINWEHTPPEWQEKLKNTLATPPNYLIYPHNNEALAKIIKLANKHGLTVMPCGSGSKLNWGGLRQDIDLVVSTQKLNQIIDHAVGDLTVTVEAGLKLKKLQEILQQAGQFLPLDPAYPHDATVGGIVATADAGSWRQRYGGVRDMLLGVSFIRADGEMAKAGGRVVKNVAGYDLMKLFTGSYGTLGIISQLTFRVYPLLSSSTTVVLIGEQNAIATAHQTLLKSSLTPTAADLLSASLVQGLNLGVGMGLIVGFQSIRESVQAQANDLETMGKNLGLTSSLYRDRDEENLWERLREIMTISGSDRGITCKIGTLPNAAVKILGSLNQGLGMIHGSSGLGRLYLESEVSVVKKMRSLCVEHQGFLSILTAPAVVKKQVEPWGYQGNALKIMQQIKQQFDPQNILNPGVFVGGI</sequence>
<dbReference type="Pfam" id="PF01565">
    <property type="entry name" value="FAD_binding_4"/>
    <property type="match status" value="1"/>
</dbReference>
<name>A0A941GUK5_9CHRO</name>
<dbReference type="InterPro" id="IPR016171">
    <property type="entry name" value="Vanillyl_alc_oxidase_C-sub2"/>
</dbReference>
<evidence type="ECO:0000256" key="3">
    <source>
        <dbReference type="ARBA" id="ARBA00022827"/>
    </source>
</evidence>
<dbReference type="InterPro" id="IPR006094">
    <property type="entry name" value="Oxid_FAD_bind_N"/>
</dbReference>
<dbReference type="AlphaFoldDB" id="A0A941GUK5"/>
<comment type="caution">
    <text evidence="6">The sequence shown here is derived from an EMBL/GenBank/DDBJ whole genome shotgun (WGS) entry which is preliminary data.</text>
</comment>
<dbReference type="InterPro" id="IPR016166">
    <property type="entry name" value="FAD-bd_PCMH"/>
</dbReference>
<organism evidence="6 7">
    <name type="scientific">Gomphosphaeria aponina SAG 52.96 = DSM 107014</name>
    <dbReference type="NCBI Taxonomy" id="1521640"/>
    <lineage>
        <taxon>Bacteria</taxon>
        <taxon>Bacillati</taxon>
        <taxon>Cyanobacteriota</taxon>
        <taxon>Cyanophyceae</taxon>
        <taxon>Oscillatoriophycideae</taxon>
        <taxon>Chroococcales</taxon>
        <taxon>Gomphosphaeriaceae</taxon>
        <taxon>Gomphosphaeria</taxon>
    </lineage>
</organism>
<gene>
    <name evidence="6" type="ORF">DSM107014_06285</name>
</gene>
<proteinExistence type="predicted"/>
<dbReference type="InterPro" id="IPR016164">
    <property type="entry name" value="FAD-linked_Oxase-like_C"/>
</dbReference>
<reference evidence="6" key="1">
    <citation type="submission" date="2021-02" db="EMBL/GenBank/DDBJ databases">
        <title>Metagenome analyses of Stigonema ocellatum DSM 106950, Chlorogloea purpurea SAG 13.99 and Gomphosphaeria aponina DSM 107014.</title>
        <authorList>
            <person name="Marter P."/>
            <person name="Huang S."/>
        </authorList>
    </citation>
    <scope>NUCLEOTIDE SEQUENCE</scope>
    <source>
        <strain evidence="6">JP213</strain>
    </source>
</reference>
<dbReference type="Proteomes" id="UP000767446">
    <property type="component" value="Unassembled WGS sequence"/>
</dbReference>
<keyword evidence="3" id="KW-0274">FAD</keyword>
<protein>
    <submittedName>
        <fullName evidence="6">FAD-binding oxidoreductase</fullName>
    </submittedName>
</protein>